<dbReference type="PANTHER" id="PTHR11567:SF25">
    <property type="entry name" value="PROTEIN FRA10AC1"/>
    <property type="match status" value="1"/>
</dbReference>
<dbReference type="PANTHER" id="PTHR11567">
    <property type="entry name" value="ACID PHOSPHATASE-RELATED"/>
    <property type="match status" value="1"/>
</dbReference>
<dbReference type="AlphaFoldDB" id="A0ABD3VVE3"/>
<gene>
    <name evidence="3" type="ORF">ACJMK2_006151</name>
</gene>
<dbReference type="PROSITE" id="PS51216">
    <property type="entry name" value="NEBULIN"/>
    <property type="match status" value="1"/>
</dbReference>
<feature type="compositionally biased region" description="Basic and acidic residues" evidence="2">
    <location>
        <begin position="231"/>
        <end position="258"/>
    </location>
</feature>
<proteinExistence type="predicted"/>
<sequence>MVDNPDLVQIHNAGDYGSEFEYDSEAEKKRAKYNDLADKTKAPKERAVNKRKLEDEYSKEEGTIHRLHFLSLDAYSRHKMLVNTYLSFYGGSVNQFKRDSSRDKTDMDVIRENHQFLWSDEDDEDELDWGKDLAKKYYNKLFKTYAIVDLSRYKENKIALRWRINQEVVDGKGQFMCGNRKCKESEGLRSWEVNFAYVEHGQKKNALVKLRLCPDCSYKLNYHHRKKEVLPKKKEIKETEKSSKKIRSDELSDDKAESSHSGTIEESDKTKGGSESNIDDESEVWKGPVKLTEEKSREEEFDEYFADMFL</sequence>
<feature type="region of interest" description="Disordered" evidence="2">
    <location>
        <begin position="231"/>
        <end position="297"/>
    </location>
</feature>
<organism evidence="3 4">
    <name type="scientific">Sinanodonta woodiana</name>
    <name type="common">Chinese pond mussel</name>
    <name type="synonym">Anodonta woodiana</name>
    <dbReference type="NCBI Taxonomy" id="1069815"/>
    <lineage>
        <taxon>Eukaryota</taxon>
        <taxon>Metazoa</taxon>
        <taxon>Spiralia</taxon>
        <taxon>Lophotrochozoa</taxon>
        <taxon>Mollusca</taxon>
        <taxon>Bivalvia</taxon>
        <taxon>Autobranchia</taxon>
        <taxon>Heteroconchia</taxon>
        <taxon>Palaeoheterodonta</taxon>
        <taxon>Unionida</taxon>
        <taxon>Unionoidea</taxon>
        <taxon>Unionidae</taxon>
        <taxon>Unioninae</taxon>
        <taxon>Sinanodonta</taxon>
    </lineage>
</organism>
<dbReference type="InterPro" id="IPR050645">
    <property type="entry name" value="Histidine_acid_phosphatase"/>
</dbReference>
<evidence type="ECO:0000313" key="3">
    <source>
        <dbReference type="EMBL" id="KAL3864472.1"/>
    </source>
</evidence>
<evidence type="ECO:0000256" key="2">
    <source>
        <dbReference type="SAM" id="MobiDB-lite"/>
    </source>
</evidence>
<keyword evidence="4" id="KW-1185">Reference proteome</keyword>
<name>A0ABD3VVE3_SINWO</name>
<dbReference type="Pfam" id="PF09725">
    <property type="entry name" value="Fra10Ac1"/>
    <property type="match status" value="1"/>
</dbReference>
<dbReference type="InterPro" id="IPR019129">
    <property type="entry name" value="Folate-sensitive_fs_Fra10Ac1"/>
</dbReference>
<evidence type="ECO:0000313" key="4">
    <source>
        <dbReference type="Proteomes" id="UP001634394"/>
    </source>
</evidence>
<keyword evidence="1" id="KW-0677">Repeat</keyword>
<reference evidence="3 4" key="1">
    <citation type="submission" date="2024-11" db="EMBL/GenBank/DDBJ databases">
        <title>Chromosome-level genome assembly of the freshwater bivalve Anodonta woodiana.</title>
        <authorList>
            <person name="Chen X."/>
        </authorList>
    </citation>
    <scope>NUCLEOTIDE SEQUENCE [LARGE SCALE GENOMIC DNA]</scope>
    <source>
        <strain evidence="3">MN2024</strain>
        <tissue evidence="3">Gills</tissue>
    </source>
</reference>
<evidence type="ECO:0000256" key="1">
    <source>
        <dbReference type="ARBA" id="ARBA00022737"/>
    </source>
</evidence>
<accession>A0ABD3VVE3</accession>
<protein>
    <recommendedName>
        <fullName evidence="5">Protein FRA10AC1</fullName>
    </recommendedName>
</protein>
<dbReference type="EMBL" id="JBJQND010000010">
    <property type="protein sequence ID" value="KAL3864472.1"/>
    <property type="molecule type" value="Genomic_DNA"/>
</dbReference>
<dbReference type="Proteomes" id="UP001634394">
    <property type="component" value="Unassembled WGS sequence"/>
</dbReference>
<dbReference type="InterPro" id="IPR000900">
    <property type="entry name" value="Nebulin_repeat"/>
</dbReference>
<dbReference type="GO" id="GO:0005737">
    <property type="term" value="C:cytoplasm"/>
    <property type="evidence" value="ECO:0007669"/>
    <property type="project" value="UniProtKB-ARBA"/>
</dbReference>
<comment type="caution">
    <text evidence="3">The sequence shown here is derived from an EMBL/GenBank/DDBJ whole genome shotgun (WGS) entry which is preliminary data.</text>
</comment>
<evidence type="ECO:0008006" key="5">
    <source>
        <dbReference type="Google" id="ProtNLM"/>
    </source>
</evidence>